<dbReference type="GO" id="GO:0019894">
    <property type="term" value="F:kinesin binding"/>
    <property type="evidence" value="ECO:0000353"/>
    <property type="project" value="WormBase"/>
</dbReference>
<dbReference type="WormBase" id="C10H11.10">
    <property type="protein sequence ID" value="CE40247"/>
    <property type="gene ID" value="WBGene00015698"/>
    <property type="gene designation" value="kca-1"/>
</dbReference>
<organism evidence="3 4">
    <name type="scientific">Caenorhabditis elegans</name>
    <dbReference type="NCBI Taxonomy" id="6239"/>
    <lineage>
        <taxon>Eukaryota</taxon>
        <taxon>Metazoa</taxon>
        <taxon>Ecdysozoa</taxon>
        <taxon>Nematoda</taxon>
        <taxon>Chromadorea</taxon>
        <taxon>Rhabditida</taxon>
        <taxon>Rhabditina</taxon>
        <taxon>Rhabditomorpha</taxon>
        <taxon>Rhabditoidea</taxon>
        <taxon>Rhabditidae</taxon>
        <taxon>Peloderinae</taxon>
        <taxon>Caenorhabditis</taxon>
    </lineage>
</organism>
<evidence type="ECO:0000256" key="1">
    <source>
        <dbReference type="SAM" id="MobiDB-lite"/>
    </source>
</evidence>
<dbReference type="AlphaFoldDB" id="G5EBU5"/>
<reference evidence="2" key="8">
    <citation type="submission" date="2005-08" db="EMBL/GenBank/DDBJ databases">
        <title>The Caenorhabditis elegans transcriptome project, a complementary view of the genome.</title>
        <authorList>
            <person name="Kohara Y."/>
            <person name="Shin-i T."/>
            <person name="Suzuki Y."/>
            <person name="Sugano S."/>
            <person name="Thierry-Mieg D."/>
            <person name="Thierry-Mieg J."/>
        </authorList>
    </citation>
    <scope>NUCLEOTIDE SEQUENCE</scope>
</reference>
<reference evidence="2" key="7">
    <citation type="journal article" date="2005" name="Nature">
        <title>Full-genome RNAi profiling of early embryogenesis in Caenorhabditis elegans.</title>
        <authorList>
            <person name="Sonnichsen B."/>
            <person name="Koski L.B."/>
            <person name="Walsh A."/>
            <person name="Marschall P."/>
            <person name="Neumann B."/>
            <person name="Brehm M."/>
            <person name="Alleaume A.M."/>
            <person name="Artelt J."/>
            <person name="Bettencourt P."/>
            <person name="Cassin E."/>
            <person name="Hewitson M."/>
            <person name="Holz C."/>
            <person name="Khan M."/>
            <person name="Lazik S."/>
            <person name="Martin C."/>
            <person name="Nitzsche B."/>
            <person name="Ruer M."/>
            <person name="Stamford J."/>
            <person name="Winzi M."/>
            <person name="Heinkel R."/>
            <person name="Roder M."/>
            <person name="Finell J."/>
            <person name="Hantsch H."/>
            <person name="Jones S.J."/>
            <person name="Jones M."/>
            <person name="Piano F."/>
            <person name="Gunsalus K.C."/>
            <person name="Oegema K."/>
            <person name="Gonczy P."/>
            <person name="Coulson A."/>
            <person name="Hyman A.A."/>
            <person name="Echeverri C.J."/>
        </authorList>
    </citation>
    <scope>NUCLEOTIDE SEQUENCE</scope>
</reference>
<feature type="compositionally biased region" description="Basic and acidic residues" evidence="1">
    <location>
        <begin position="370"/>
        <end position="383"/>
    </location>
</feature>
<reference evidence="3" key="9">
    <citation type="submission" date="2024-10" db="EMBL/GenBank/DDBJ databases">
        <authorList>
            <consortium name="WormBase Consortium"/>
            <person name="WormBase"/>
        </authorList>
    </citation>
    <scope>NUCLEOTIDE SEQUENCE</scope>
    <source>
        <strain evidence="3">Bristol N2</strain>
    </source>
</reference>
<dbReference type="CTD" id="172090"/>
<dbReference type="eggNOG" id="ENOG502TD0H">
    <property type="taxonomic scope" value="Eukaryota"/>
</dbReference>
<dbReference type="FunCoup" id="G5EBU5">
    <property type="interactions" value="1217"/>
</dbReference>
<dbReference type="RefSeq" id="NP_491443.3">
    <property type="nucleotide sequence ID" value="NM_059042.6"/>
</dbReference>
<dbReference type="IntAct" id="G5EBU5">
    <property type="interactions" value="7"/>
</dbReference>
<dbReference type="OrthoDB" id="5824532at2759"/>
<reference evidence="2" key="5">
    <citation type="journal article" date="2005" name="Curr. Biol.">
        <title>Asymmetric division: a kinesin for spindle positioning.</title>
        <authorList>
            <person name="McCarthy E.K."/>
            <person name="Goldstein B."/>
        </authorList>
    </citation>
    <scope>NUCLEOTIDE SEQUENCE</scope>
</reference>
<evidence type="ECO:0007829" key="6">
    <source>
        <dbReference type="PeptideAtlas" id="G5EBU5"/>
    </source>
</evidence>
<evidence type="ECO:0000313" key="2">
    <source>
        <dbReference type="EMBL" id="ABA18182.1"/>
    </source>
</evidence>
<sequence length="407" mass="46216">MVRQDAGVMIGEDALSYCSGQSTSDSSFRTMKSTSLSSSWHSMASPHTSDVQGVSFFRPFSWFVWRQTEKDLKKKQDKETVDEIMKCFRNNDVDGMEKFVEKKTRESVSSMKNDEFWWDDDEISYWKHRTTPAQDELPEDHKYTPHPSKGFKLPPRVLKAVRFELDNTPEDRQPRPFTPLYTSTPKNPAINEDGSDDEYSLVPLRYCDSNTVAVPAAVFNNTSSILLDNAVIMTTLNKSREETNEILCKSLNRDFYQLAYVDSEDAEQDHGKPEQSTQNPLCNTYVVHSSEEMSSEPSSSTINLDQANVSDDARSAILGLDRVENAIQRALANQNGPEQGLARQLRERIQSIKKSIDEICSECPNGPEIDTDRVSRESDHDVSADFEDSDWQPHLESDVGSFDECML</sequence>
<dbReference type="GO" id="GO:0040038">
    <property type="term" value="P:polar body extrusion after meiotic divisions"/>
    <property type="evidence" value="ECO:0000315"/>
    <property type="project" value="WormBase"/>
</dbReference>
<feature type="region of interest" description="Disordered" evidence="1">
    <location>
        <begin position="168"/>
        <end position="195"/>
    </location>
</feature>
<dbReference type="Proteomes" id="UP000001940">
    <property type="component" value="Chromosome I"/>
</dbReference>
<evidence type="ECO:0000313" key="5">
    <source>
        <dbReference type="WormBase" id="C10H11.10"/>
    </source>
</evidence>
<name>G5EBU5_CAEEL</name>
<dbReference type="SMR" id="G5EBU5"/>
<proteinExistence type="evidence at protein level"/>
<dbReference type="OMA" id="EIMKCFR"/>
<dbReference type="PIR" id="T25542">
    <property type="entry name" value="T25542"/>
</dbReference>
<dbReference type="KEGG" id="cel:CELE_C10H11.10"/>
<dbReference type="GO" id="GO:0051295">
    <property type="term" value="P:establishment of meiotic spindle localization"/>
    <property type="evidence" value="ECO:0000315"/>
    <property type="project" value="WormBase"/>
</dbReference>
<protein>
    <submittedName>
        <fullName evidence="2">Kinesin 1 cargo adaptor alternative variant a</fullName>
    </submittedName>
    <submittedName>
        <fullName evidence="3">Kinesin Cargo Adaptor</fullName>
    </submittedName>
</protein>
<reference evidence="2" key="6">
    <citation type="journal article" date="2005" name="J. Cell Biol.">
        <title>Kinesin-1 mediates translocation of the meiotic spindle to the oocyte cortex through KCA-1, a novel cargo adapter.</title>
        <authorList>
            <person name="Yang H.Y."/>
            <person name="Mains P.E."/>
            <person name="McNally F.J."/>
        </authorList>
    </citation>
    <scope>NUCLEOTIDE SEQUENCE</scope>
</reference>
<gene>
    <name evidence="3 5" type="primary">kca-1</name>
    <name evidence="2" type="ORF">1F328</name>
    <name evidence="5" type="ORF">C10H11.10</name>
    <name evidence="3" type="ORF">CELE_C10H11.10</name>
</gene>
<reference evidence="3" key="3">
    <citation type="submission" date="2003-03" db="EMBL/GenBank/DDBJ databases">
        <authorList>
            <person name="Sulson J.E."/>
            <person name="Waterston R."/>
        </authorList>
    </citation>
    <scope>NUCLEOTIDE SEQUENCE</scope>
    <source>
        <strain evidence="3">Bristol N2</strain>
    </source>
</reference>
<keyword evidence="6" id="KW-1267">Proteomics identification</keyword>
<dbReference type="PaxDb" id="6239-C10H11.10"/>
<evidence type="ECO:0000313" key="4">
    <source>
        <dbReference type="Proteomes" id="UP000001940"/>
    </source>
</evidence>
<dbReference type="EMBL" id="DQ178243">
    <property type="protein sequence ID" value="ABA18182.1"/>
    <property type="molecule type" value="mRNA"/>
</dbReference>
<accession>G5EBU5</accession>
<dbReference type="GeneID" id="172090"/>
<dbReference type="STRING" id="6239.C10H11.10.1"/>
<keyword evidence="4" id="KW-1185">Reference proteome</keyword>
<feature type="region of interest" description="Disordered" evidence="1">
    <location>
        <begin position="363"/>
        <end position="402"/>
    </location>
</feature>
<dbReference type="GO" id="GO:0016938">
    <property type="term" value="C:kinesin I complex"/>
    <property type="evidence" value="ECO:0000353"/>
    <property type="project" value="WormBase"/>
</dbReference>
<reference evidence="2" key="4">
    <citation type="journal article" date="2004" name="Science">
        <title>A map of the interactome network of the metazoan C. elegans.</title>
        <authorList>
            <person name="Li S."/>
            <person name="Armstrong C.M."/>
            <person name="Bertin N."/>
            <person name="Ge H."/>
            <person name="Milstein S."/>
            <person name="Boxem M."/>
            <person name="Vidalain P.O."/>
            <person name="Han J.D."/>
            <person name="Chesneau A."/>
            <person name="Hao T."/>
            <person name="Goldberg D.S."/>
            <person name="Li N."/>
            <person name="Martinez M."/>
            <person name="Rual J.F."/>
            <person name="Lamesch P."/>
            <person name="Xu L."/>
            <person name="Tewari M."/>
            <person name="Wong S.L."/>
            <person name="Zhang L.V."/>
            <person name="Berriz G.F."/>
            <person name="Jacotot L."/>
            <person name="Vaglio P."/>
            <person name="Reboul J."/>
            <person name="Hirozane-Kishikawa T."/>
            <person name="Li Q."/>
            <person name="Gabel H.W."/>
            <person name="Elewa A."/>
            <person name="Baumgartner B."/>
            <person name="Rose D.J."/>
            <person name="Yu H."/>
            <person name="Bosak S."/>
            <person name="Sequerra R."/>
            <person name="Fraser A."/>
            <person name="Mango S.E."/>
            <person name="Saxton W.M."/>
            <person name="Strome S."/>
            <person name="Van Den Heuvel S."/>
            <person name="Piano F."/>
            <person name="Vandenhaute J."/>
            <person name="Sardet C."/>
            <person name="Gerstein M."/>
            <person name="Doucette-Stamm L."/>
            <person name="Gunsalus K.C."/>
            <person name="Harper J.W."/>
            <person name="Cusick M.E."/>
            <person name="Roth F.P."/>
            <person name="Hill D.E."/>
            <person name="Vidal M."/>
        </authorList>
    </citation>
    <scope>NUCLEOTIDE SEQUENCE</scope>
</reference>
<dbReference type="GO" id="GO:0009792">
    <property type="term" value="P:embryo development ending in birth or egg hatching"/>
    <property type="evidence" value="ECO:0000315"/>
    <property type="project" value="WormBase"/>
</dbReference>
<comment type="interaction">
    <interactant intactId="EBI-315617">
        <id>G5EBU5</id>
    </interactant>
    <interactant intactId="EBI-317283">
        <id>Q17549</id>
        <label>magu-2</label>
    </interactant>
    <organismsDiffer>false</organismsDiffer>
    <experiments>3</experiments>
</comment>
<dbReference type="Bgee" id="WBGene00015698">
    <property type="expression patterns" value="Expressed in germ line (C elegans) and 4 other cell types or tissues"/>
</dbReference>
<reference evidence="2" key="2">
    <citation type="journal article" date="2003" name="PLoS Biol.">
        <title>Genome-wide RNAi of C. elegans using the hypersensitive rrf-3 strain reveals novel gene functions.</title>
        <authorList>
            <person name="Simmer F."/>
            <person name="Moorman C."/>
            <person name="van der Linden A.M."/>
            <person name="Kuijk E."/>
            <person name="van den Berghe P.V.E."/>
            <person name="Kamath R.S."/>
            <person name="Fraser A.G."/>
            <person name="Ahringer J."/>
            <person name="Plasterk R.H.A."/>
        </authorList>
    </citation>
    <scope>NUCLEOTIDE SEQUENCE</scope>
</reference>
<dbReference type="EMBL" id="BX284601">
    <property type="protein sequence ID" value="CCD64222.1"/>
    <property type="molecule type" value="Genomic_DNA"/>
</dbReference>
<evidence type="ECO:0000313" key="3">
    <source>
        <dbReference type="EMBL" id="CCD64222.1"/>
    </source>
</evidence>
<dbReference type="HOGENOM" id="CLU_636525_0_0_1"/>
<dbReference type="AGR" id="WB:WBGene00015698"/>
<reference evidence="3 4" key="1">
    <citation type="journal article" date="1998" name="Science">
        <title>Genome sequence of the nematode C. elegans: a platform for investigating biology.</title>
        <authorList>
            <consortium name="The C. elegans sequencing consortium"/>
            <person name="Sulson J.E."/>
            <person name="Waterston R."/>
        </authorList>
    </citation>
    <scope>NUCLEOTIDE SEQUENCE [LARGE SCALE GENOMIC DNA]</scope>
    <source>
        <strain evidence="3 4">Bristol N2</strain>
    </source>
</reference>
<dbReference type="PeptideAtlas" id="G5EBU5"/>